<organism evidence="2 3">
    <name type="scientific">Paramecium sonneborni</name>
    <dbReference type="NCBI Taxonomy" id="65129"/>
    <lineage>
        <taxon>Eukaryota</taxon>
        <taxon>Sar</taxon>
        <taxon>Alveolata</taxon>
        <taxon>Ciliophora</taxon>
        <taxon>Intramacronucleata</taxon>
        <taxon>Oligohymenophorea</taxon>
        <taxon>Peniculida</taxon>
        <taxon>Parameciidae</taxon>
        <taxon>Paramecium</taxon>
    </lineage>
</organism>
<keyword evidence="1" id="KW-1133">Transmembrane helix</keyword>
<evidence type="ECO:0000256" key="1">
    <source>
        <dbReference type="SAM" id="Phobius"/>
    </source>
</evidence>
<evidence type="ECO:0000313" key="3">
    <source>
        <dbReference type="Proteomes" id="UP000692954"/>
    </source>
</evidence>
<feature type="transmembrane region" description="Helical" evidence="1">
    <location>
        <begin position="42"/>
        <end position="63"/>
    </location>
</feature>
<keyword evidence="1" id="KW-0812">Transmembrane</keyword>
<evidence type="ECO:0008006" key="4">
    <source>
        <dbReference type="Google" id="ProtNLM"/>
    </source>
</evidence>
<name>A0A8S1RAM5_9CILI</name>
<sequence>MEQSNKEEEKQEIILANSPGLQVKQTEQKELSKKYFTTKCKWISFSVSFFVLGGIGIFLGIYLSQKSSSAPTLKKFQRDEFQQVDEICMYHTNEGMQNCTEIQMKTKRVVNDVNEKNASSLLMLTSLKVRTFKQNSDGSREYNEMFDQNTEIEQQIQKSLRILQQIKSTEDIDQCEGIPAEECGNINEVPLVTVVTDQQTGAVQQIGIPAEIPDLMLQPLVSNIIHIAPNIAESTNLPGTDGNRLLKEDYTNVYYIGKEAFVPKSSQTKQWFGNTVIKKTISQSDQIDGSSKGINLFDMFEQSQETILDNNNYLTTSHITTNSKFSNTVQTNDVNQNDDDLTDKLETELTNDSNLMTVETKSDEELTNVLSEIQNKQTIQYYSIQDLQDKILSQQDQTQDLVQDQEGHRLLEEEKGDFQSVSQTEYESQQGECNSNIFDQKRTLKEATIFKYKVGLQAEFKGDVKDGSASGYLKSCISLNGNCLLNLFKGNFNYEGKPLETYEKKDSKTKQIFSTTILIMGYPLHIGADLNYSWVYIHQSRC</sequence>
<proteinExistence type="predicted"/>
<keyword evidence="3" id="KW-1185">Reference proteome</keyword>
<dbReference type="EMBL" id="CAJJDN010000151">
    <property type="protein sequence ID" value="CAD8124433.1"/>
    <property type="molecule type" value="Genomic_DNA"/>
</dbReference>
<reference evidence="2" key="1">
    <citation type="submission" date="2021-01" db="EMBL/GenBank/DDBJ databases">
        <authorList>
            <consortium name="Genoscope - CEA"/>
            <person name="William W."/>
        </authorList>
    </citation>
    <scope>NUCLEOTIDE SEQUENCE</scope>
</reference>
<evidence type="ECO:0000313" key="2">
    <source>
        <dbReference type="EMBL" id="CAD8124433.1"/>
    </source>
</evidence>
<accession>A0A8S1RAM5</accession>
<dbReference type="OrthoDB" id="307560at2759"/>
<comment type="caution">
    <text evidence="2">The sequence shown here is derived from an EMBL/GenBank/DDBJ whole genome shotgun (WGS) entry which is preliminary data.</text>
</comment>
<gene>
    <name evidence="2" type="ORF">PSON_ATCC_30995.1.T1510033</name>
</gene>
<dbReference type="AlphaFoldDB" id="A0A8S1RAM5"/>
<protein>
    <recommendedName>
        <fullName evidence="4">Transmembrane protein</fullName>
    </recommendedName>
</protein>
<dbReference type="Proteomes" id="UP000692954">
    <property type="component" value="Unassembled WGS sequence"/>
</dbReference>
<keyword evidence="1" id="KW-0472">Membrane</keyword>